<sequence length="326" mass="35694">MVATGLWRKGCPDVRDQLRRVEMNHMGFDGKVHRGVLVVNADVAASAIRIFTQLLEEGFPIRRMEPMESYDGDLNASLRADNTSAFNCRRPEQINAPFRKSPHANGRAIDINPFENPWKDLRTKSWSPSSKYAARTEGRGKILKGAWSGGPSRRRAGSGRTSRCPTTCTSTPGTRLRPSRDRPPPRRRPRSQPPPDEWGARSAASRRVPRTSQTSPPCRELRRGPGGPQDGGGREARALRIHRAMRYMRPGREGRSQAGGQENRAPQRGVVRGSGGEDPANAHQGAGSTCCECCLGRAACGHLAQGDGYSVATVAAYRPVVGQHFQ</sequence>
<dbReference type="EMBL" id="BLWD01000001">
    <property type="protein sequence ID" value="GFN02334.1"/>
    <property type="molecule type" value="Genomic_DNA"/>
</dbReference>
<dbReference type="InterPro" id="IPR009045">
    <property type="entry name" value="Zn_M74/Hedgehog-like"/>
</dbReference>
<feature type="compositionally biased region" description="Low complexity" evidence="1">
    <location>
        <begin position="158"/>
        <end position="176"/>
    </location>
</feature>
<proteinExistence type="predicted"/>
<gene>
    <name evidence="2" type="ORF">Smic_08900</name>
</gene>
<dbReference type="Gene3D" id="3.30.1380.10">
    <property type="match status" value="1"/>
</dbReference>
<feature type="region of interest" description="Disordered" evidence="1">
    <location>
        <begin position="248"/>
        <end position="282"/>
    </location>
</feature>
<evidence type="ECO:0000313" key="2">
    <source>
        <dbReference type="EMBL" id="GFN02334.1"/>
    </source>
</evidence>
<accession>A0A7J0CK74</accession>
<organism evidence="2 3">
    <name type="scientific">Streptomyces microflavus</name>
    <name type="common">Streptomyces lipmanii</name>
    <dbReference type="NCBI Taxonomy" id="1919"/>
    <lineage>
        <taxon>Bacteria</taxon>
        <taxon>Bacillati</taxon>
        <taxon>Actinomycetota</taxon>
        <taxon>Actinomycetes</taxon>
        <taxon>Kitasatosporales</taxon>
        <taxon>Streptomycetaceae</taxon>
        <taxon>Streptomyces</taxon>
    </lineage>
</organism>
<evidence type="ECO:0000256" key="1">
    <source>
        <dbReference type="SAM" id="MobiDB-lite"/>
    </source>
</evidence>
<evidence type="ECO:0000313" key="3">
    <source>
        <dbReference type="Proteomes" id="UP000498740"/>
    </source>
</evidence>
<protein>
    <recommendedName>
        <fullName evidence="4">D-alanyl-D-alanine carboxypeptidase</fullName>
    </recommendedName>
</protein>
<name>A0A7J0CK74_STRMI</name>
<dbReference type="SUPFAM" id="SSF55166">
    <property type="entry name" value="Hedgehog/DD-peptidase"/>
    <property type="match status" value="1"/>
</dbReference>
<evidence type="ECO:0008006" key="4">
    <source>
        <dbReference type="Google" id="ProtNLM"/>
    </source>
</evidence>
<dbReference type="Proteomes" id="UP000498740">
    <property type="component" value="Unassembled WGS sequence"/>
</dbReference>
<comment type="caution">
    <text evidence="2">The sequence shown here is derived from an EMBL/GenBank/DDBJ whole genome shotgun (WGS) entry which is preliminary data.</text>
</comment>
<reference evidence="2 3" key="1">
    <citation type="submission" date="2020-05" db="EMBL/GenBank/DDBJ databases">
        <title>Whole genome shotgun sequence of Streptomyces microflavus NBRC 13062.</title>
        <authorList>
            <person name="Komaki H."/>
            <person name="Tamura T."/>
        </authorList>
    </citation>
    <scope>NUCLEOTIDE SEQUENCE [LARGE SCALE GENOMIC DNA]</scope>
    <source>
        <strain evidence="2 3">NBRC 13062</strain>
    </source>
</reference>
<feature type="region of interest" description="Disordered" evidence="1">
    <location>
        <begin position="121"/>
        <end position="235"/>
    </location>
</feature>
<dbReference type="AlphaFoldDB" id="A0A7J0CK74"/>